<reference evidence="1 2" key="1">
    <citation type="submission" date="2020-05" db="EMBL/GenBank/DDBJ databases">
        <title>FDA dAtabase for Regulatory Grade micrObial Sequences (FDA-ARGOS): Supporting development and validation of Infectious Disease Dx tests.</title>
        <authorList>
            <person name="Sproer C."/>
            <person name="Gronow S."/>
            <person name="Severitt S."/>
            <person name="Schroder I."/>
            <person name="Tallon L."/>
            <person name="Sadzewicz L."/>
            <person name="Zhao X."/>
            <person name="Vavikolanu K."/>
            <person name="Mehta A."/>
            <person name="Aluvathingal J."/>
            <person name="Nadendla S."/>
            <person name="Myers T."/>
            <person name="Yan Y."/>
            <person name="Sichtig H."/>
        </authorList>
    </citation>
    <scope>NUCLEOTIDE SEQUENCE [LARGE SCALE GENOMIC DNA]</scope>
    <source>
        <strain evidence="1 2">FDAARGOS_787</strain>
    </source>
</reference>
<accession>A0A6N0JVP0</accession>
<proteinExistence type="predicted"/>
<name>A0A6N0JVP0_ACHDE</name>
<dbReference type="EMBL" id="CP054569">
    <property type="protein sequence ID" value="QKQ51047.1"/>
    <property type="molecule type" value="Genomic_DNA"/>
</dbReference>
<dbReference type="AlphaFoldDB" id="A0A6N0JVP0"/>
<evidence type="ECO:0008006" key="3">
    <source>
        <dbReference type="Google" id="ProtNLM"/>
    </source>
</evidence>
<gene>
    <name evidence="1" type="ORF">FOC81_31725</name>
</gene>
<protein>
    <recommendedName>
        <fullName evidence="3">TFIIB-type zinc ribbon-containing protein</fullName>
    </recommendedName>
</protein>
<dbReference type="Proteomes" id="UP000509782">
    <property type="component" value="Chromosome"/>
</dbReference>
<dbReference type="RefSeq" id="WP_174717429.1">
    <property type="nucleotide sequence ID" value="NZ_CP054569.1"/>
</dbReference>
<sequence>MFKFDLSFKENPDFAVPVPCPKCGHKQTETIGRLRQDPNITCGGCGITIAVNTEQIEAFLAALKGMGG</sequence>
<evidence type="ECO:0000313" key="1">
    <source>
        <dbReference type="EMBL" id="QKQ51047.1"/>
    </source>
</evidence>
<organism evidence="1 2">
    <name type="scientific">Achromobacter denitrificans</name>
    <name type="common">Alcaligenes denitrificans</name>
    <dbReference type="NCBI Taxonomy" id="32002"/>
    <lineage>
        <taxon>Bacteria</taxon>
        <taxon>Pseudomonadati</taxon>
        <taxon>Pseudomonadota</taxon>
        <taxon>Betaproteobacteria</taxon>
        <taxon>Burkholderiales</taxon>
        <taxon>Alcaligenaceae</taxon>
        <taxon>Achromobacter</taxon>
    </lineage>
</organism>
<evidence type="ECO:0000313" key="2">
    <source>
        <dbReference type="Proteomes" id="UP000509782"/>
    </source>
</evidence>